<evidence type="ECO:0000313" key="12">
    <source>
        <dbReference type="EMBL" id="CAB4784074.1"/>
    </source>
</evidence>
<evidence type="ECO:0000256" key="8">
    <source>
        <dbReference type="ARBA" id="ARBA00022842"/>
    </source>
</evidence>
<evidence type="ECO:0000256" key="1">
    <source>
        <dbReference type="ARBA" id="ARBA00001946"/>
    </source>
</evidence>
<dbReference type="AlphaFoldDB" id="A0A6J6S2W9"/>
<evidence type="ECO:0000256" key="7">
    <source>
        <dbReference type="ARBA" id="ARBA00022840"/>
    </source>
</evidence>
<keyword evidence="4" id="KW-0548">Nucleotidyltransferase</keyword>
<proteinExistence type="inferred from homology"/>
<gene>
    <name evidence="11" type="ORF">UFOPK2658_01576</name>
    <name evidence="12" type="ORF">UFOPK2880_01627</name>
    <name evidence="13" type="ORF">UFOPK3004_00472</name>
    <name evidence="14" type="ORF">UFOPK3304_01524</name>
    <name evidence="15" type="ORF">UFOPK3494_01515</name>
</gene>
<dbReference type="EMBL" id="CAEZYH010000092">
    <property type="protein sequence ID" value="CAB4729164.1"/>
    <property type="molecule type" value="Genomic_DNA"/>
</dbReference>
<dbReference type="Pfam" id="PF01381">
    <property type="entry name" value="HTH_3"/>
    <property type="match status" value="1"/>
</dbReference>
<reference evidence="11" key="1">
    <citation type="submission" date="2020-05" db="EMBL/GenBank/DDBJ databases">
        <authorList>
            <person name="Chiriac C."/>
            <person name="Salcher M."/>
            <person name="Ghai R."/>
            <person name="Kavagutti S V."/>
        </authorList>
    </citation>
    <scope>NUCLEOTIDE SEQUENCE</scope>
</reference>
<dbReference type="GO" id="GO:0005524">
    <property type="term" value="F:ATP binding"/>
    <property type="evidence" value="ECO:0007669"/>
    <property type="project" value="UniProtKB-KW"/>
</dbReference>
<accession>A0A6J6S2W9</accession>
<evidence type="ECO:0000313" key="15">
    <source>
        <dbReference type="EMBL" id="CAB4910833.1"/>
    </source>
</evidence>
<evidence type="ECO:0000259" key="10">
    <source>
        <dbReference type="PROSITE" id="PS50943"/>
    </source>
</evidence>
<dbReference type="Pfam" id="PF01909">
    <property type="entry name" value="NTP_transf_2"/>
    <property type="match status" value="1"/>
</dbReference>
<feature type="domain" description="HTH cro/C1-type" evidence="10">
    <location>
        <begin position="7"/>
        <end position="61"/>
    </location>
</feature>
<dbReference type="GO" id="GO:0016779">
    <property type="term" value="F:nucleotidyltransferase activity"/>
    <property type="evidence" value="ECO:0007669"/>
    <property type="project" value="UniProtKB-KW"/>
</dbReference>
<name>A0A6J6S2W9_9ZZZZ</name>
<dbReference type="PANTHER" id="PTHR33571">
    <property type="entry name" value="SSL8005 PROTEIN"/>
    <property type="match status" value="1"/>
</dbReference>
<dbReference type="EMBL" id="CAFAAL010000025">
    <property type="protein sequence ID" value="CAB4797704.1"/>
    <property type="molecule type" value="Genomic_DNA"/>
</dbReference>
<dbReference type="GO" id="GO:0003677">
    <property type="term" value="F:DNA binding"/>
    <property type="evidence" value="ECO:0007669"/>
    <property type="project" value="InterPro"/>
</dbReference>
<keyword evidence="3" id="KW-0808">Transferase</keyword>
<dbReference type="PANTHER" id="PTHR33571:SF12">
    <property type="entry name" value="BSL3053 PROTEIN"/>
    <property type="match status" value="1"/>
</dbReference>
<dbReference type="PROSITE" id="PS50943">
    <property type="entry name" value="HTH_CROC1"/>
    <property type="match status" value="1"/>
</dbReference>
<dbReference type="SUPFAM" id="SSF81301">
    <property type="entry name" value="Nucleotidyltransferase"/>
    <property type="match status" value="1"/>
</dbReference>
<dbReference type="CDD" id="cd05403">
    <property type="entry name" value="NT_KNTase_like"/>
    <property type="match status" value="1"/>
</dbReference>
<keyword evidence="6" id="KW-0547">Nucleotide-binding</keyword>
<comment type="similarity">
    <text evidence="9">Belongs to the MntA antitoxin family.</text>
</comment>
<dbReference type="InterPro" id="IPR043519">
    <property type="entry name" value="NT_sf"/>
</dbReference>
<comment type="cofactor">
    <cofactor evidence="1">
        <name>Mg(2+)</name>
        <dbReference type="ChEBI" id="CHEBI:18420"/>
    </cofactor>
</comment>
<dbReference type="GO" id="GO:0046872">
    <property type="term" value="F:metal ion binding"/>
    <property type="evidence" value="ECO:0007669"/>
    <property type="project" value="UniProtKB-KW"/>
</dbReference>
<sequence>MNFAQVLRDSRQLGGLTQSQLSTRSGITQSVISAYERGRREPGAETFLMLIEAAGLDFIIRVPKNTYQHPTLPDSAQTRALVKHRQRILDLVAEHHASNVRIFGSVARGEAKPDSDIDILVDFGPNTGLFTIIALQNQLSELLHFPIDLGDPKSLKPHVQPSVKKDVQPL</sequence>
<protein>
    <submittedName>
        <fullName evidence="11">Unannotated protein</fullName>
    </submittedName>
</protein>
<keyword evidence="8" id="KW-0460">Magnesium</keyword>
<keyword evidence="7" id="KW-0067">ATP-binding</keyword>
<evidence type="ECO:0000256" key="3">
    <source>
        <dbReference type="ARBA" id="ARBA00022679"/>
    </source>
</evidence>
<evidence type="ECO:0000256" key="4">
    <source>
        <dbReference type="ARBA" id="ARBA00022695"/>
    </source>
</evidence>
<dbReference type="Gene3D" id="1.10.260.40">
    <property type="entry name" value="lambda repressor-like DNA-binding domains"/>
    <property type="match status" value="1"/>
</dbReference>
<evidence type="ECO:0000313" key="11">
    <source>
        <dbReference type="EMBL" id="CAB4729164.1"/>
    </source>
</evidence>
<dbReference type="InterPro" id="IPR002934">
    <property type="entry name" value="Polymerase_NTP_transf_dom"/>
</dbReference>
<dbReference type="SUPFAM" id="SSF47413">
    <property type="entry name" value="lambda repressor-like DNA-binding domains"/>
    <property type="match status" value="1"/>
</dbReference>
<organism evidence="11">
    <name type="scientific">freshwater metagenome</name>
    <dbReference type="NCBI Taxonomy" id="449393"/>
    <lineage>
        <taxon>unclassified sequences</taxon>
        <taxon>metagenomes</taxon>
        <taxon>ecological metagenomes</taxon>
    </lineage>
</organism>
<dbReference type="CDD" id="cd00093">
    <property type="entry name" value="HTH_XRE"/>
    <property type="match status" value="1"/>
</dbReference>
<dbReference type="Gene3D" id="3.30.460.10">
    <property type="entry name" value="Beta Polymerase, domain 2"/>
    <property type="match status" value="1"/>
</dbReference>
<keyword evidence="2" id="KW-1277">Toxin-antitoxin system</keyword>
<dbReference type="InterPro" id="IPR010982">
    <property type="entry name" value="Lambda_DNA-bd_dom_sf"/>
</dbReference>
<evidence type="ECO:0000256" key="6">
    <source>
        <dbReference type="ARBA" id="ARBA00022741"/>
    </source>
</evidence>
<dbReference type="SMART" id="SM00530">
    <property type="entry name" value="HTH_XRE"/>
    <property type="match status" value="1"/>
</dbReference>
<dbReference type="InterPro" id="IPR001387">
    <property type="entry name" value="Cro/C1-type_HTH"/>
</dbReference>
<dbReference type="InterPro" id="IPR052038">
    <property type="entry name" value="Type-VII_TA_antitoxin"/>
</dbReference>
<evidence type="ECO:0000256" key="9">
    <source>
        <dbReference type="ARBA" id="ARBA00038276"/>
    </source>
</evidence>
<evidence type="ECO:0000256" key="5">
    <source>
        <dbReference type="ARBA" id="ARBA00022723"/>
    </source>
</evidence>
<evidence type="ECO:0000256" key="2">
    <source>
        <dbReference type="ARBA" id="ARBA00022649"/>
    </source>
</evidence>
<dbReference type="EMBL" id="CAEZZP010000138">
    <property type="protein sequence ID" value="CAB4784074.1"/>
    <property type="molecule type" value="Genomic_DNA"/>
</dbReference>
<dbReference type="EMBL" id="CAFBMF010000130">
    <property type="protein sequence ID" value="CAB4910833.1"/>
    <property type="molecule type" value="Genomic_DNA"/>
</dbReference>
<keyword evidence="5" id="KW-0479">Metal-binding</keyword>
<dbReference type="EMBL" id="CAFBLJ010000103">
    <property type="protein sequence ID" value="CAB4879704.1"/>
    <property type="molecule type" value="Genomic_DNA"/>
</dbReference>
<evidence type="ECO:0000313" key="14">
    <source>
        <dbReference type="EMBL" id="CAB4879704.1"/>
    </source>
</evidence>
<evidence type="ECO:0000313" key="13">
    <source>
        <dbReference type="EMBL" id="CAB4797704.1"/>
    </source>
</evidence>